<dbReference type="SUPFAM" id="SSF52540">
    <property type="entry name" value="P-loop containing nucleoside triphosphate hydrolases"/>
    <property type="match status" value="1"/>
</dbReference>
<evidence type="ECO:0000256" key="1">
    <source>
        <dbReference type="ARBA" id="ARBA00022741"/>
    </source>
</evidence>
<proteinExistence type="predicted"/>
<dbReference type="OrthoDB" id="8830751at2759"/>
<sequence length="167" mass="18322">MAAIGKKLVIVGDGEGSKRRPRNVFGDGELADAPVPAVLENYVAAIEVRAELALWDTAGQEDYDRLQPLSHLKIGATLMCFSIDSPDFLHKPESWRPEVRHVFASVSVIFAKVMNPGNHLPMLADLAMMKHRHGVSEEGRTTSVKTCAYGSPGVLREDQGRCVRSVR</sequence>
<dbReference type="AlphaFoldDB" id="A0A9D4YQA5"/>
<dbReference type="GO" id="GO:0003924">
    <property type="term" value="F:GTPase activity"/>
    <property type="evidence" value="ECO:0007669"/>
    <property type="project" value="InterPro"/>
</dbReference>
<dbReference type="VEuPathDB" id="VectorBase:RSAN_054599"/>
<keyword evidence="4" id="KW-1185">Reference proteome</keyword>
<dbReference type="PANTHER" id="PTHR24072">
    <property type="entry name" value="RHO FAMILY GTPASE"/>
    <property type="match status" value="1"/>
</dbReference>
<dbReference type="Gene3D" id="3.40.50.300">
    <property type="entry name" value="P-loop containing nucleotide triphosphate hydrolases"/>
    <property type="match status" value="1"/>
</dbReference>
<dbReference type="InterPro" id="IPR001806">
    <property type="entry name" value="Small_GTPase"/>
</dbReference>
<gene>
    <name evidence="3" type="ORF">HPB52_014826</name>
</gene>
<dbReference type="InterPro" id="IPR003578">
    <property type="entry name" value="Small_GTPase_Rho"/>
</dbReference>
<evidence type="ECO:0000313" key="4">
    <source>
        <dbReference type="Proteomes" id="UP000821837"/>
    </source>
</evidence>
<dbReference type="SMART" id="SM00174">
    <property type="entry name" value="RHO"/>
    <property type="match status" value="1"/>
</dbReference>
<protein>
    <submittedName>
        <fullName evidence="3">Uncharacterized protein</fullName>
    </submittedName>
</protein>
<reference evidence="3" key="2">
    <citation type="submission" date="2021-09" db="EMBL/GenBank/DDBJ databases">
        <authorList>
            <person name="Jia N."/>
            <person name="Wang J."/>
            <person name="Shi W."/>
            <person name="Du L."/>
            <person name="Sun Y."/>
            <person name="Zhan W."/>
            <person name="Jiang J."/>
            <person name="Wang Q."/>
            <person name="Zhang B."/>
            <person name="Ji P."/>
            <person name="Sakyi L.B."/>
            <person name="Cui X."/>
            <person name="Yuan T."/>
            <person name="Jiang B."/>
            <person name="Yang W."/>
            <person name="Lam T.T.-Y."/>
            <person name="Chang Q."/>
            <person name="Ding S."/>
            <person name="Wang X."/>
            <person name="Zhu J."/>
            <person name="Ruan X."/>
            <person name="Zhao L."/>
            <person name="Wei J."/>
            <person name="Que T."/>
            <person name="Du C."/>
            <person name="Cheng J."/>
            <person name="Dai P."/>
            <person name="Han X."/>
            <person name="Huang E."/>
            <person name="Gao Y."/>
            <person name="Liu J."/>
            <person name="Shao H."/>
            <person name="Ye R."/>
            <person name="Li L."/>
            <person name="Wei W."/>
            <person name="Wang X."/>
            <person name="Wang C."/>
            <person name="Huo Q."/>
            <person name="Li W."/>
            <person name="Guo W."/>
            <person name="Chen H."/>
            <person name="Chen S."/>
            <person name="Zhou L."/>
            <person name="Zhou L."/>
            <person name="Ni X."/>
            <person name="Tian J."/>
            <person name="Zhou Y."/>
            <person name="Sheng Y."/>
            <person name="Liu T."/>
            <person name="Pan Y."/>
            <person name="Xia L."/>
            <person name="Li J."/>
            <person name="Zhao F."/>
            <person name="Cao W."/>
        </authorList>
    </citation>
    <scope>NUCLEOTIDE SEQUENCE</scope>
    <source>
        <strain evidence="3">Rsan-2018</strain>
        <tissue evidence="3">Larvae</tissue>
    </source>
</reference>
<dbReference type="GO" id="GO:0005525">
    <property type="term" value="F:GTP binding"/>
    <property type="evidence" value="ECO:0007669"/>
    <property type="project" value="UniProtKB-KW"/>
</dbReference>
<dbReference type="GO" id="GO:0001667">
    <property type="term" value="P:ameboidal-type cell migration"/>
    <property type="evidence" value="ECO:0007669"/>
    <property type="project" value="UniProtKB-ARBA"/>
</dbReference>
<dbReference type="GO" id="GO:0003006">
    <property type="term" value="P:developmental process involved in reproduction"/>
    <property type="evidence" value="ECO:0007669"/>
    <property type="project" value="UniProtKB-ARBA"/>
</dbReference>
<dbReference type="GO" id="GO:0035006">
    <property type="term" value="P:melanization defense response"/>
    <property type="evidence" value="ECO:0007669"/>
    <property type="project" value="UniProtKB-ARBA"/>
</dbReference>
<dbReference type="InterPro" id="IPR027417">
    <property type="entry name" value="P-loop_NTPase"/>
</dbReference>
<dbReference type="Proteomes" id="UP000821837">
    <property type="component" value="Chromosome 1"/>
</dbReference>
<keyword evidence="2" id="KW-0342">GTP-binding</keyword>
<comment type="caution">
    <text evidence="3">The sequence shown here is derived from an EMBL/GenBank/DDBJ whole genome shotgun (WGS) entry which is preliminary data.</text>
</comment>
<dbReference type="GO" id="GO:0035099">
    <property type="term" value="P:hemocyte migration"/>
    <property type="evidence" value="ECO:0007669"/>
    <property type="project" value="UniProtKB-ARBA"/>
</dbReference>
<evidence type="ECO:0000256" key="2">
    <source>
        <dbReference type="ARBA" id="ARBA00023134"/>
    </source>
</evidence>
<evidence type="ECO:0000313" key="3">
    <source>
        <dbReference type="EMBL" id="KAH7983864.1"/>
    </source>
</evidence>
<keyword evidence="1" id="KW-0547">Nucleotide-binding</keyword>
<organism evidence="3 4">
    <name type="scientific">Rhipicephalus sanguineus</name>
    <name type="common">Brown dog tick</name>
    <name type="synonym">Ixodes sanguineus</name>
    <dbReference type="NCBI Taxonomy" id="34632"/>
    <lineage>
        <taxon>Eukaryota</taxon>
        <taxon>Metazoa</taxon>
        <taxon>Ecdysozoa</taxon>
        <taxon>Arthropoda</taxon>
        <taxon>Chelicerata</taxon>
        <taxon>Arachnida</taxon>
        <taxon>Acari</taxon>
        <taxon>Parasitiformes</taxon>
        <taxon>Ixodida</taxon>
        <taxon>Ixodoidea</taxon>
        <taxon>Ixodidae</taxon>
        <taxon>Rhipicephalinae</taxon>
        <taxon>Rhipicephalus</taxon>
        <taxon>Rhipicephalus</taxon>
    </lineage>
</organism>
<dbReference type="EMBL" id="JABSTV010001245">
    <property type="protein sequence ID" value="KAH7983864.1"/>
    <property type="molecule type" value="Genomic_DNA"/>
</dbReference>
<name>A0A9D4YQA5_RHISA</name>
<accession>A0A9D4YQA5</accession>
<dbReference type="Pfam" id="PF00071">
    <property type="entry name" value="Ras"/>
    <property type="match status" value="1"/>
</dbReference>
<reference evidence="3" key="1">
    <citation type="journal article" date="2020" name="Cell">
        <title>Large-Scale Comparative Analyses of Tick Genomes Elucidate Their Genetic Diversity and Vector Capacities.</title>
        <authorList>
            <consortium name="Tick Genome and Microbiome Consortium (TIGMIC)"/>
            <person name="Jia N."/>
            <person name="Wang J."/>
            <person name="Shi W."/>
            <person name="Du L."/>
            <person name="Sun Y."/>
            <person name="Zhan W."/>
            <person name="Jiang J.F."/>
            <person name="Wang Q."/>
            <person name="Zhang B."/>
            <person name="Ji P."/>
            <person name="Bell-Sakyi L."/>
            <person name="Cui X.M."/>
            <person name="Yuan T.T."/>
            <person name="Jiang B.G."/>
            <person name="Yang W.F."/>
            <person name="Lam T.T."/>
            <person name="Chang Q.C."/>
            <person name="Ding S.J."/>
            <person name="Wang X.J."/>
            <person name="Zhu J.G."/>
            <person name="Ruan X.D."/>
            <person name="Zhao L."/>
            <person name="Wei J.T."/>
            <person name="Ye R.Z."/>
            <person name="Que T.C."/>
            <person name="Du C.H."/>
            <person name="Zhou Y.H."/>
            <person name="Cheng J.X."/>
            <person name="Dai P.F."/>
            <person name="Guo W.B."/>
            <person name="Han X.H."/>
            <person name="Huang E.J."/>
            <person name="Li L.F."/>
            <person name="Wei W."/>
            <person name="Gao Y.C."/>
            <person name="Liu J.Z."/>
            <person name="Shao H.Z."/>
            <person name="Wang X."/>
            <person name="Wang C.C."/>
            <person name="Yang T.C."/>
            <person name="Huo Q.B."/>
            <person name="Li W."/>
            <person name="Chen H.Y."/>
            <person name="Chen S.E."/>
            <person name="Zhou L.G."/>
            <person name="Ni X.B."/>
            <person name="Tian J.H."/>
            <person name="Sheng Y."/>
            <person name="Liu T."/>
            <person name="Pan Y.S."/>
            <person name="Xia L.Y."/>
            <person name="Li J."/>
            <person name="Zhao F."/>
            <person name="Cao W.C."/>
        </authorList>
    </citation>
    <scope>NUCLEOTIDE SEQUENCE</scope>
    <source>
        <strain evidence="3">Rsan-2018</strain>
    </source>
</reference>
<dbReference type="GO" id="GO:0007264">
    <property type="term" value="P:small GTPase-mediated signal transduction"/>
    <property type="evidence" value="ECO:0007669"/>
    <property type="project" value="InterPro"/>
</dbReference>
<dbReference type="GO" id="GO:0022412">
    <property type="term" value="P:cellular process involved in reproduction in multicellular organism"/>
    <property type="evidence" value="ECO:0007669"/>
    <property type="project" value="UniProtKB-ARBA"/>
</dbReference>